<proteinExistence type="predicted"/>
<organism evidence="2 3">
    <name type="scientific">Deinococcus malanensis</name>
    <dbReference type="NCBI Taxonomy" id="1706855"/>
    <lineage>
        <taxon>Bacteria</taxon>
        <taxon>Thermotogati</taxon>
        <taxon>Deinococcota</taxon>
        <taxon>Deinococci</taxon>
        <taxon>Deinococcales</taxon>
        <taxon>Deinococcaceae</taxon>
        <taxon>Deinococcus</taxon>
    </lineage>
</organism>
<evidence type="ECO:0000313" key="3">
    <source>
        <dbReference type="Proteomes" id="UP000647587"/>
    </source>
</evidence>
<reference evidence="3" key="1">
    <citation type="journal article" date="2019" name="Int. J. Syst. Evol. Microbiol.">
        <title>The Global Catalogue of Microorganisms (GCM) 10K type strain sequencing project: providing services to taxonomists for standard genome sequencing and annotation.</title>
        <authorList>
            <consortium name="The Broad Institute Genomics Platform"/>
            <consortium name="The Broad Institute Genome Sequencing Center for Infectious Disease"/>
            <person name="Wu L."/>
            <person name="Ma J."/>
        </authorList>
    </citation>
    <scope>NUCLEOTIDE SEQUENCE [LARGE SCALE GENOMIC DNA]</scope>
    <source>
        <strain evidence="3">JCM 30331</strain>
    </source>
</reference>
<dbReference type="EMBL" id="BMPP01000039">
    <property type="protein sequence ID" value="GGK43385.1"/>
    <property type="molecule type" value="Genomic_DNA"/>
</dbReference>
<feature type="region of interest" description="Disordered" evidence="1">
    <location>
        <begin position="1"/>
        <end position="30"/>
    </location>
</feature>
<evidence type="ECO:0000256" key="1">
    <source>
        <dbReference type="SAM" id="MobiDB-lite"/>
    </source>
</evidence>
<comment type="caution">
    <text evidence="2">The sequence shown here is derived from an EMBL/GenBank/DDBJ whole genome shotgun (WGS) entry which is preliminary data.</text>
</comment>
<protein>
    <submittedName>
        <fullName evidence="2">Uncharacterized protein</fullName>
    </submittedName>
</protein>
<sequence length="79" mass="8902">MDRGPFAEPFRDITPGRARSEYPNDSTDAGPVVKVWPPMTDLRMQQWAESLPLIVSNFFTAQQQILLAMGEHVPLAYTP</sequence>
<feature type="compositionally biased region" description="Basic and acidic residues" evidence="1">
    <location>
        <begin position="1"/>
        <end position="11"/>
    </location>
</feature>
<accession>A0ABQ2F604</accession>
<keyword evidence="3" id="KW-1185">Reference proteome</keyword>
<name>A0ABQ2F604_9DEIO</name>
<gene>
    <name evidence="2" type="ORF">GCM10008955_41440</name>
</gene>
<dbReference type="Proteomes" id="UP000647587">
    <property type="component" value="Unassembled WGS sequence"/>
</dbReference>
<evidence type="ECO:0000313" key="2">
    <source>
        <dbReference type="EMBL" id="GGK43385.1"/>
    </source>
</evidence>